<keyword evidence="1" id="KW-0812">Transmembrane</keyword>
<feature type="transmembrane region" description="Helical" evidence="1">
    <location>
        <begin position="153"/>
        <end position="176"/>
    </location>
</feature>
<protein>
    <recommendedName>
        <fullName evidence="4">ABC-2 type transporter</fullName>
    </recommendedName>
</protein>
<keyword evidence="3" id="KW-1185">Reference proteome</keyword>
<keyword evidence="1" id="KW-1133">Transmembrane helix</keyword>
<feature type="transmembrane region" description="Helical" evidence="1">
    <location>
        <begin position="20"/>
        <end position="42"/>
    </location>
</feature>
<dbReference type="PATRIC" id="fig|755172.3.peg.424"/>
<evidence type="ECO:0000313" key="2">
    <source>
        <dbReference type="EMBL" id="KXB67742.1"/>
    </source>
</evidence>
<feature type="transmembrane region" description="Helical" evidence="1">
    <location>
        <begin position="62"/>
        <end position="81"/>
    </location>
</feature>
<gene>
    <name evidence="2" type="ORF">HMPREF1863_00443</name>
</gene>
<dbReference type="PANTHER" id="PTHR37305:SF1">
    <property type="entry name" value="MEMBRANE PROTEIN"/>
    <property type="match status" value="1"/>
</dbReference>
<feature type="transmembrane region" description="Helical" evidence="1">
    <location>
        <begin position="108"/>
        <end position="133"/>
    </location>
</feature>
<feature type="transmembrane region" description="Helical" evidence="1">
    <location>
        <begin position="188"/>
        <end position="211"/>
    </location>
</feature>
<dbReference type="OrthoDB" id="1695812at2"/>
<dbReference type="Proteomes" id="UP000070442">
    <property type="component" value="Unassembled WGS sequence"/>
</dbReference>
<keyword evidence="1" id="KW-0472">Membrane</keyword>
<comment type="caution">
    <text evidence="2">The sequence shown here is derived from an EMBL/GenBank/DDBJ whole genome shotgun (WGS) entry which is preliminary data.</text>
</comment>
<evidence type="ECO:0008006" key="4">
    <source>
        <dbReference type="Google" id="ProtNLM"/>
    </source>
</evidence>
<feature type="transmembrane region" description="Helical" evidence="1">
    <location>
        <begin position="223"/>
        <end position="241"/>
    </location>
</feature>
<dbReference type="AlphaFoldDB" id="A0A134AJ54"/>
<evidence type="ECO:0000256" key="1">
    <source>
        <dbReference type="SAM" id="Phobius"/>
    </source>
</evidence>
<name>A0A134AJ54_9FIRM</name>
<dbReference type="STRING" id="755172.HMPREF1863_00443"/>
<proteinExistence type="predicted"/>
<sequence>MAQLIRFEIYKQLKRKENLLILFMFALPLFYSLGVYTHSGIITYNSKELINGLTFANDMYTLVYMVFIIFLFLAINSANILKGEIENGSISMMLTRVNKRRRIYYAKFYAQTFYWVIVSLLFVLFCLACYYVFLSKMDIASGTFAGTNWISDLMTIVGIGSFYILIISLVQCLSMYFKSYASVGMFILLYVIMMYLKSFPMIQTLIPIYYLGKLIASVDTTDFIKFMVLNWGLVCGLNLIGNRKFKKSDL</sequence>
<dbReference type="EMBL" id="LSDG01000014">
    <property type="protein sequence ID" value="KXB67742.1"/>
    <property type="molecule type" value="Genomic_DNA"/>
</dbReference>
<evidence type="ECO:0000313" key="3">
    <source>
        <dbReference type="Proteomes" id="UP000070442"/>
    </source>
</evidence>
<dbReference type="PANTHER" id="PTHR37305">
    <property type="entry name" value="INTEGRAL MEMBRANE PROTEIN-RELATED"/>
    <property type="match status" value="1"/>
</dbReference>
<accession>A0A134AJ54</accession>
<reference evidence="3" key="1">
    <citation type="submission" date="2016-01" db="EMBL/GenBank/DDBJ databases">
        <authorList>
            <person name="Mitreva M."/>
            <person name="Pepin K.H."/>
            <person name="Mihindukulasuriya K.A."/>
            <person name="Fulton R."/>
            <person name="Fronick C."/>
            <person name="O'Laughlin M."/>
            <person name="Miner T."/>
            <person name="Herter B."/>
            <person name="Rosa B.A."/>
            <person name="Cordes M."/>
            <person name="Tomlinson C."/>
            <person name="Wollam A."/>
            <person name="Palsikar V.B."/>
            <person name="Mardis E.R."/>
            <person name="Wilson R.K."/>
        </authorList>
    </citation>
    <scope>NUCLEOTIDE SEQUENCE [LARGE SCALE GENOMIC DNA]</scope>
    <source>
        <strain evidence="3">DNF00729</strain>
    </source>
</reference>
<dbReference type="Pfam" id="PF12730">
    <property type="entry name" value="ABC2_membrane_4"/>
    <property type="match status" value="1"/>
</dbReference>
<organism evidence="2 3">
    <name type="scientific">Aedoeadaptatus coxii</name>
    <dbReference type="NCBI Taxonomy" id="755172"/>
    <lineage>
        <taxon>Bacteria</taxon>
        <taxon>Bacillati</taxon>
        <taxon>Bacillota</taxon>
        <taxon>Tissierellia</taxon>
        <taxon>Tissierellales</taxon>
        <taxon>Peptoniphilaceae</taxon>
        <taxon>Aedoeadaptatus</taxon>
    </lineage>
</organism>
<dbReference type="RefSeq" id="WP_068366938.1">
    <property type="nucleotide sequence ID" value="NZ_KQ960166.1"/>
</dbReference>